<evidence type="ECO:0000313" key="3">
    <source>
        <dbReference type="EMBL" id="MFD2864742.1"/>
    </source>
</evidence>
<evidence type="ECO:0000313" key="4">
    <source>
        <dbReference type="Proteomes" id="UP001597601"/>
    </source>
</evidence>
<protein>
    <submittedName>
        <fullName evidence="3">DUF4349 domain-containing protein</fullName>
    </submittedName>
</protein>
<organism evidence="3 4">
    <name type="scientific">Mucilaginibacter antarcticus</name>
    <dbReference type="NCBI Taxonomy" id="1855725"/>
    <lineage>
        <taxon>Bacteria</taxon>
        <taxon>Pseudomonadati</taxon>
        <taxon>Bacteroidota</taxon>
        <taxon>Sphingobacteriia</taxon>
        <taxon>Sphingobacteriales</taxon>
        <taxon>Sphingobacteriaceae</taxon>
        <taxon>Mucilaginibacter</taxon>
    </lineage>
</organism>
<feature type="domain" description="DUF4349" evidence="2">
    <location>
        <begin position="35"/>
        <end position="257"/>
    </location>
</feature>
<proteinExistence type="predicted"/>
<dbReference type="PROSITE" id="PS51257">
    <property type="entry name" value="PROKAR_LIPOPROTEIN"/>
    <property type="match status" value="1"/>
</dbReference>
<sequence>MKAKILIMLAGIGMLAACKGRGNYSAESAITDSVKLVKTADMRIKVKDVQSVAERISKLTLECGGMVTHNNQQANTISQQDLKLSDDSVKRLTVFNRTADLTLKMPTQFLEPFMDSLNHLGIYVDARKLDIEDRTIDYAETELKAENRKESAKVRSKIKLTQAGADTLLALKDEFVDKKIANMRTDQAAYFSTLSLNLYENNAVHAEVIVNDDLGAYNTPVSTRIGLALSNGWRVFGDVMVGLLNLWVFILAIGGLWYAVICYRRKRKVVKAVV</sequence>
<name>A0ABW5XNH0_9SPHI</name>
<dbReference type="Pfam" id="PF14257">
    <property type="entry name" value="DUF4349"/>
    <property type="match status" value="1"/>
</dbReference>
<dbReference type="Proteomes" id="UP001597601">
    <property type="component" value="Unassembled WGS sequence"/>
</dbReference>
<keyword evidence="4" id="KW-1185">Reference proteome</keyword>
<gene>
    <name evidence="3" type="ORF">ACFSYC_08595</name>
</gene>
<accession>A0ABW5XNH0</accession>
<keyword evidence="1" id="KW-0812">Transmembrane</keyword>
<dbReference type="EMBL" id="JBHUON010000008">
    <property type="protein sequence ID" value="MFD2864742.1"/>
    <property type="molecule type" value="Genomic_DNA"/>
</dbReference>
<comment type="caution">
    <text evidence="3">The sequence shown here is derived from an EMBL/GenBank/DDBJ whole genome shotgun (WGS) entry which is preliminary data.</text>
</comment>
<dbReference type="InterPro" id="IPR025645">
    <property type="entry name" value="DUF4349"/>
</dbReference>
<feature type="transmembrane region" description="Helical" evidence="1">
    <location>
        <begin position="239"/>
        <end position="261"/>
    </location>
</feature>
<evidence type="ECO:0000259" key="2">
    <source>
        <dbReference type="Pfam" id="PF14257"/>
    </source>
</evidence>
<reference evidence="4" key="1">
    <citation type="journal article" date="2019" name="Int. J. Syst. Evol. Microbiol.">
        <title>The Global Catalogue of Microorganisms (GCM) 10K type strain sequencing project: providing services to taxonomists for standard genome sequencing and annotation.</title>
        <authorList>
            <consortium name="The Broad Institute Genomics Platform"/>
            <consortium name="The Broad Institute Genome Sequencing Center for Infectious Disease"/>
            <person name="Wu L."/>
            <person name="Ma J."/>
        </authorList>
    </citation>
    <scope>NUCLEOTIDE SEQUENCE [LARGE SCALE GENOMIC DNA]</scope>
    <source>
        <strain evidence="4">KCTC 52232</strain>
    </source>
</reference>
<keyword evidence="1" id="KW-0472">Membrane</keyword>
<dbReference type="RefSeq" id="WP_377125767.1">
    <property type="nucleotide sequence ID" value="NZ_JBHUHN010000001.1"/>
</dbReference>
<keyword evidence="1" id="KW-1133">Transmembrane helix</keyword>
<evidence type="ECO:0000256" key="1">
    <source>
        <dbReference type="SAM" id="Phobius"/>
    </source>
</evidence>